<dbReference type="InterPro" id="IPR000550">
    <property type="entry name" value="Hppk"/>
</dbReference>
<evidence type="ECO:0000256" key="1">
    <source>
        <dbReference type="ARBA" id="ARBA00000198"/>
    </source>
</evidence>
<evidence type="ECO:0000259" key="9">
    <source>
        <dbReference type="Pfam" id="PF01288"/>
    </source>
</evidence>
<dbReference type="RefSeq" id="WP_344915404.1">
    <property type="nucleotide sequence ID" value="NZ_BAAAYO010000015.1"/>
</dbReference>
<evidence type="ECO:0000313" key="10">
    <source>
        <dbReference type="EMBL" id="MFB9755953.1"/>
    </source>
</evidence>
<keyword evidence="4 10" id="KW-0808">Transferase</keyword>
<dbReference type="Gene3D" id="3.30.70.560">
    <property type="entry name" value="7,8-Dihydro-6-hydroxymethylpterin-pyrophosphokinase HPPK"/>
    <property type="match status" value="1"/>
</dbReference>
<dbReference type="PANTHER" id="PTHR43071:SF1">
    <property type="entry name" value="2-AMINO-4-HYDROXY-6-HYDROXYMETHYLDIHYDROPTERIDINE PYROPHOSPHOKINASE"/>
    <property type="match status" value="1"/>
</dbReference>
<keyword evidence="11" id="KW-1185">Reference proteome</keyword>
<keyword evidence="8" id="KW-0289">Folate biosynthesis</keyword>
<name>A0ABV5W630_9BACL</name>
<evidence type="ECO:0000256" key="4">
    <source>
        <dbReference type="ARBA" id="ARBA00022679"/>
    </source>
</evidence>
<evidence type="ECO:0000256" key="2">
    <source>
        <dbReference type="ARBA" id="ARBA00005051"/>
    </source>
</evidence>
<reference evidence="10 11" key="1">
    <citation type="submission" date="2024-09" db="EMBL/GenBank/DDBJ databases">
        <authorList>
            <person name="Sun Q."/>
            <person name="Mori K."/>
        </authorList>
    </citation>
    <scope>NUCLEOTIDE SEQUENCE [LARGE SCALE GENOMIC DNA]</scope>
    <source>
        <strain evidence="10 11">JCM 12520</strain>
    </source>
</reference>
<evidence type="ECO:0000313" key="11">
    <source>
        <dbReference type="Proteomes" id="UP001589619"/>
    </source>
</evidence>
<comment type="caution">
    <text evidence="10">The sequence shown here is derived from an EMBL/GenBank/DDBJ whole genome shotgun (WGS) entry which is preliminary data.</text>
</comment>
<keyword evidence="7" id="KW-0067">ATP-binding</keyword>
<comment type="pathway">
    <text evidence="2">Cofactor biosynthesis; tetrahydrofolate biosynthesis; 2-amino-4-hydroxy-6-hydroxymethyl-7,8-dihydropteridine diphosphate from 7,8-dihydroneopterin triphosphate: step 4/4.</text>
</comment>
<dbReference type="SUPFAM" id="SSF55083">
    <property type="entry name" value="6-hydroxymethyl-7,8-dihydropterin pyrophosphokinase, HPPK"/>
    <property type="match status" value="1"/>
</dbReference>
<keyword evidence="5" id="KW-0547">Nucleotide-binding</keyword>
<comment type="catalytic activity">
    <reaction evidence="1">
        <text>6-hydroxymethyl-7,8-dihydropterin + ATP = (7,8-dihydropterin-6-yl)methyl diphosphate + AMP + H(+)</text>
        <dbReference type="Rhea" id="RHEA:11412"/>
        <dbReference type="ChEBI" id="CHEBI:15378"/>
        <dbReference type="ChEBI" id="CHEBI:30616"/>
        <dbReference type="ChEBI" id="CHEBI:44841"/>
        <dbReference type="ChEBI" id="CHEBI:72950"/>
        <dbReference type="ChEBI" id="CHEBI:456215"/>
        <dbReference type="EC" id="2.7.6.3"/>
    </reaction>
</comment>
<dbReference type="NCBIfam" id="TIGR01498">
    <property type="entry name" value="folK"/>
    <property type="match status" value="1"/>
</dbReference>
<dbReference type="Proteomes" id="UP001589619">
    <property type="component" value="Unassembled WGS sequence"/>
</dbReference>
<dbReference type="EMBL" id="JBHMAG010000019">
    <property type="protein sequence ID" value="MFB9755953.1"/>
    <property type="molecule type" value="Genomic_DNA"/>
</dbReference>
<evidence type="ECO:0000256" key="7">
    <source>
        <dbReference type="ARBA" id="ARBA00022840"/>
    </source>
</evidence>
<dbReference type="PANTHER" id="PTHR43071">
    <property type="entry name" value="2-AMINO-4-HYDROXY-6-HYDROXYMETHYLDIHYDROPTERIDINE PYROPHOSPHOKINASE"/>
    <property type="match status" value="1"/>
</dbReference>
<evidence type="ECO:0000256" key="8">
    <source>
        <dbReference type="ARBA" id="ARBA00022909"/>
    </source>
</evidence>
<evidence type="ECO:0000256" key="6">
    <source>
        <dbReference type="ARBA" id="ARBA00022777"/>
    </source>
</evidence>
<gene>
    <name evidence="10" type="primary">folK</name>
    <name evidence="10" type="ORF">ACFFNY_30600</name>
</gene>
<evidence type="ECO:0000256" key="5">
    <source>
        <dbReference type="ARBA" id="ARBA00022741"/>
    </source>
</evidence>
<protein>
    <recommendedName>
        <fullName evidence="3">2-amino-4-hydroxy-6-hydroxymethyldihydropteridine diphosphokinase</fullName>
        <ecNumber evidence="3">2.7.6.3</ecNumber>
    </recommendedName>
</protein>
<keyword evidence="6" id="KW-0418">Kinase</keyword>
<dbReference type="EC" id="2.7.6.3" evidence="3"/>
<proteinExistence type="predicted"/>
<feature type="domain" description="7,8-dihydro-6-hydroxymethylpterin-pyrophosphokinase" evidence="9">
    <location>
        <begin position="24"/>
        <end position="151"/>
    </location>
</feature>
<sequence length="191" mass="20757">MTLPDDRASGAISPLRPQLDKEAYIALGSNLGQRETYLQDAVYQLGLIPDTEVVRVSDIYETEPIGYADQGSFLNMVAVVRTALSPSALHGGMKEIEDQLGRVRTILNGPRTVDLDLLLMDGVEIDTPVLTVPHPRMWERAFVLIPLSDVAGGQTGLAAAVAERLGVLDGKEGVILWSNFNWRSASERSAN</sequence>
<dbReference type="InterPro" id="IPR035907">
    <property type="entry name" value="Hppk_sf"/>
</dbReference>
<evidence type="ECO:0000256" key="3">
    <source>
        <dbReference type="ARBA" id="ARBA00013253"/>
    </source>
</evidence>
<dbReference type="Pfam" id="PF01288">
    <property type="entry name" value="HPPK"/>
    <property type="match status" value="1"/>
</dbReference>
<dbReference type="GO" id="GO:0003848">
    <property type="term" value="F:2-amino-4-hydroxy-6-hydroxymethyldihydropteridine diphosphokinase activity"/>
    <property type="evidence" value="ECO:0007669"/>
    <property type="project" value="UniProtKB-EC"/>
</dbReference>
<dbReference type="CDD" id="cd00483">
    <property type="entry name" value="HPPK"/>
    <property type="match status" value="1"/>
</dbReference>
<accession>A0ABV5W630</accession>
<organism evidence="10 11">
    <name type="scientific">Paenibacillus hodogayensis</name>
    <dbReference type="NCBI Taxonomy" id="279208"/>
    <lineage>
        <taxon>Bacteria</taxon>
        <taxon>Bacillati</taxon>
        <taxon>Bacillota</taxon>
        <taxon>Bacilli</taxon>
        <taxon>Bacillales</taxon>
        <taxon>Paenibacillaceae</taxon>
        <taxon>Paenibacillus</taxon>
    </lineage>
</organism>